<proteinExistence type="inferred from homology"/>
<feature type="binding site" evidence="3 5">
    <location>
        <position position="15"/>
    </location>
    <ligand>
        <name>substrate</name>
    </ligand>
</feature>
<comment type="similarity">
    <text evidence="3">Belongs to the AIR carboxylase family. Class I subfamily.</text>
</comment>
<gene>
    <name evidence="3" type="primary">purE</name>
    <name evidence="7" type="ORF">HNQ47_000452</name>
</gene>
<dbReference type="Pfam" id="PF00731">
    <property type="entry name" value="AIRC"/>
    <property type="match status" value="1"/>
</dbReference>
<comment type="pathway">
    <text evidence="3 4">Purine metabolism; IMP biosynthesis via de novo pathway; 5-amino-1-(5-phospho-D-ribosyl)imidazole-4-carboxylate from 5-amino-1-(5-phospho-D-ribosyl)imidazole (N5-CAIR route): step 2/2.</text>
</comment>
<dbReference type="AlphaFoldDB" id="A0A7W8CXU2"/>
<evidence type="ECO:0000256" key="1">
    <source>
        <dbReference type="ARBA" id="ARBA00022755"/>
    </source>
</evidence>
<dbReference type="Proteomes" id="UP000539953">
    <property type="component" value="Unassembled WGS sequence"/>
</dbReference>
<dbReference type="InterPro" id="IPR024694">
    <property type="entry name" value="PurE_prokaryotes"/>
</dbReference>
<evidence type="ECO:0000313" key="8">
    <source>
        <dbReference type="Proteomes" id="UP000539953"/>
    </source>
</evidence>
<organism evidence="7 8">
    <name type="scientific">Catenisphaera adipataccumulans</name>
    <dbReference type="NCBI Taxonomy" id="700500"/>
    <lineage>
        <taxon>Bacteria</taxon>
        <taxon>Bacillati</taxon>
        <taxon>Bacillota</taxon>
        <taxon>Erysipelotrichia</taxon>
        <taxon>Erysipelotrichales</taxon>
        <taxon>Erysipelotrichaceae</taxon>
        <taxon>Catenisphaera</taxon>
    </lineage>
</organism>
<dbReference type="EMBL" id="JACHHK010000002">
    <property type="protein sequence ID" value="MBB5182433.1"/>
    <property type="molecule type" value="Genomic_DNA"/>
</dbReference>
<dbReference type="NCBIfam" id="TIGR01162">
    <property type="entry name" value="purE"/>
    <property type="match status" value="1"/>
</dbReference>
<keyword evidence="8" id="KW-1185">Reference proteome</keyword>
<sequence length="162" mass="16702">MSNKQVLIVMGSRSDLPAMESCMKQLDEFEIGYEVRVLSAHRTPQAVLKLSSEAKDRGIKVIIAAAGGAAHLAGVIASSTPLPVIGIPIQTSALGGMDSLLSTVQMPSGVPVATVAIGKAGPKNAAILAVQMIGLADASVQQKIIDFKKAQADKVLADSVVE</sequence>
<dbReference type="Gene3D" id="3.40.50.1970">
    <property type="match status" value="1"/>
</dbReference>
<accession>A0A7W8CXU2</accession>
<dbReference type="InterPro" id="IPR033747">
    <property type="entry name" value="PurE_ClassI"/>
</dbReference>
<feature type="binding site" evidence="3 5">
    <location>
        <position position="42"/>
    </location>
    <ligand>
        <name>substrate</name>
    </ligand>
</feature>
<dbReference type="PANTHER" id="PTHR23046:SF2">
    <property type="entry name" value="PHOSPHORIBOSYLAMINOIMIDAZOLE CARBOXYLASE"/>
    <property type="match status" value="1"/>
</dbReference>
<dbReference type="InterPro" id="IPR000031">
    <property type="entry name" value="PurE_dom"/>
</dbReference>
<evidence type="ECO:0000256" key="4">
    <source>
        <dbReference type="PIRNR" id="PIRNR001338"/>
    </source>
</evidence>
<feature type="binding site" evidence="3 5">
    <location>
        <position position="12"/>
    </location>
    <ligand>
        <name>substrate</name>
    </ligand>
</feature>
<dbReference type="HAMAP" id="MF_01929">
    <property type="entry name" value="PurE_classI"/>
    <property type="match status" value="1"/>
</dbReference>
<evidence type="ECO:0000259" key="6">
    <source>
        <dbReference type="SMART" id="SM01001"/>
    </source>
</evidence>
<dbReference type="PIRSF" id="PIRSF001338">
    <property type="entry name" value="AIR_carboxylase"/>
    <property type="match status" value="1"/>
</dbReference>
<reference evidence="7 8" key="1">
    <citation type="submission" date="2020-08" db="EMBL/GenBank/DDBJ databases">
        <title>Genomic Encyclopedia of Type Strains, Phase IV (KMG-IV): sequencing the most valuable type-strain genomes for metagenomic binning, comparative biology and taxonomic classification.</title>
        <authorList>
            <person name="Goeker M."/>
        </authorList>
    </citation>
    <scope>NUCLEOTIDE SEQUENCE [LARGE SCALE GENOMIC DNA]</scope>
    <source>
        <strain evidence="7 8">DSM 25799</strain>
    </source>
</reference>
<evidence type="ECO:0000256" key="5">
    <source>
        <dbReference type="PIRSR" id="PIRSR001338-1"/>
    </source>
</evidence>
<dbReference type="PANTHER" id="PTHR23046">
    <property type="entry name" value="PHOSPHORIBOSYLAMINOIMIDAZOLE CARBOXYLASE CATALYTIC SUBUNIT"/>
    <property type="match status" value="1"/>
</dbReference>
<evidence type="ECO:0000256" key="2">
    <source>
        <dbReference type="ARBA" id="ARBA00023235"/>
    </source>
</evidence>
<comment type="catalytic activity">
    <reaction evidence="3 4">
        <text>5-carboxyamino-1-(5-phospho-D-ribosyl)imidazole + H(+) = 5-amino-1-(5-phospho-D-ribosyl)imidazole-4-carboxylate</text>
        <dbReference type="Rhea" id="RHEA:13193"/>
        <dbReference type="ChEBI" id="CHEBI:15378"/>
        <dbReference type="ChEBI" id="CHEBI:58730"/>
        <dbReference type="ChEBI" id="CHEBI:77657"/>
        <dbReference type="EC" id="5.4.99.18"/>
    </reaction>
</comment>
<dbReference type="GO" id="GO:0006189">
    <property type="term" value="P:'de novo' IMP biosynthetic process"/>
    <property type="evidence" value="ECO:0007669"/>
    <property type="project" value="UniProtKB-UniRule"/>
</dbReference>
<comment type="function">
    <text evidence="3 4">Catalyzes the conversion of N5-carboxyaminoimidazole ribonucleotide (N5-CAIR) to 4-carboxy-5-aminoimidazole ribonucleotide (CAIR).</text>
</comment>
<keyword evidence="1 3" id="KW-0658">Purine biosynthesis</keyword>
<keyword evidence="2 3" id="KW-0413">Isomerase</keyword>
<dbReference type="RefSeq" id="WP_183327125.1">
    <property type="nucleotide sequence ID" value="NZ_JACHHK010000002.1"/>
</dbReference>
<dbReference type="UniPathway" id="UPA00074">
    <property type="reaction ID" value="UER00943"/>
</dbReference>
<evidence type="ECO:0000256" key="3">
    <source>
        <dbReference type="HAMAP-Rule" id="MF_01929"/>
    </source>
</evidence>
<name>A0A7W8CXU2_9FIRM</name>
<dbReference type="SUPFAM" id="SSF52255">
    <property type="entry name" value="N5-CAIR mutase (phosphoribosylaminoimidazole carboxylase, PurE)"/>
    <property type="match status" value="1"/>
</dbReference>
<dbReference type="GO" id="GO:0034023">
    <property type="term" value="F:5-(carboxyamino)imidazole ribonucleotide mutase activity"/>
    <property type="evidence" value="ECO:0007669"/>
    <property type="project" value="UniProtKB-UniRule"/>
</dbReference>
<protein>
    <recommendedName>
        <fullName evidence="3 4">N5-carboxyaminoimidazole ribonucleotide mutase</fullName>
        <shortName evidence="3 4">N5-CAIR mutase</shortName>
        <ecNumber evidence="3 4">5.4.99.18</ecNumber>
    </recommendedName>
    <alternativeName>
        <fullName evidence="3">5-(carboxyamino)imidazole ribonucleotide mutase</fullName>
    </alternativeName>
</protein>
<evidence type="ECO:0000313" key="7">
    <source>
        <dbReference type="EMBL" id="MBB5182433.1"/>
    </source>
</evidence>
<feature type="domain" description="PurE" evidence="6">
    <location>
        <begin position="4"/>
        <end position="155"/>
    </location>
</feature>
<comment type="caution">
    <text evidence="7">The sequence shown here is derived from an EMBL/GenBank/DDBJ whole genome shotgun (WGS) entry which is preliminary data.</text>
</comment>
<dbReference type="SMART" id="SM01001">
    <property type="entry name" value="AIRC"/>
    <property type="match status" value="1"/>
</dbReference>
<dbReference type="EC" id="5.4.99.18" evidence="3 4"/>